<evidence type="ECO:0000256" key="3">
    <source>
        <dbReference type="ARBA" id="ARBA00022478"/>
    </source>
</evidence>
<dbReference type="InterPro" id="IPR007083">
    <property type="entry name" value="RNA_pol_Rpb1_4"/>
</dbReference>
<dbReference type="Proteomes" id="UP000070444">
    <property type="component" value="Unassembled WGS sequence"/>
</dbReference>
<comment type="similarity">
    <text evidence="2 12">Belongs to the RNA polymerase beta' chain family.</text>
</comment>
<evidence type="ECO:0000259" key="14">
    <source>
        <dbReference type="SMART" id="SM00663"/>
    </source>
</evidence>
<accession>A0A137P668</accession>
<dbReference type="FunFam" id="2.40.40.20:FF:000019">
    <property type="entry name" value="DNA-directed RNA polymerase II subunit RPB1"/>
    <property type="match status" value="1"/>
</dbReference>
<gene>
    <name evidence="15" type="ORF">CONCODRAFT_6953</name>
</gene>
<name>A0A137P668_CONC2</name>
<dbReference type="InterPro" id="IPR045867">
    <property type="entry name" value="DNA-dir_RpoC_beta_prime"/>
</dbReference>
<dbReference type="Gene3D" id="1.10.357.120">
    <property type="match status" value="1"/>
</dbReference>
<keyword evidence="3 12" id="KW-0240">DNA-directed RNA polymerase</keyword>
<dbReference type="Gene3D" id="6.10.250.2940">
    <property type="match status" value="1"/>
</dbReference>
<feature type="compositionally biased region" description="Acidic residues" evidence="13">
    <location>
        <begin position="1427"/>
        <end position="1444"/>
    </location>
</feature>
<dbReference type="GO" id="GO:0006351">
    <property type="term" value="P:DNA-templated transcription"/>
    <property type="evidence" value="ECO:0007669"/>
    <property type="project" value="InterPro"/>
</dbReference>
<dbReference type="STRING" id="796925.A0A137P668"/>
<keyword evidence="10" id="KW-0539">Nucleus</keyword>
<dbReference type="InterPro" id="IPR007081">
    <property type="entry name" value="RNA_pol_Rpb1_5"/>
</dbReference>
<dbReference type="EMBL" id="KQ964501">
    <property type="protein sequence ID" value="KXN70469.1"/>
    <property type="molecule type" value="Genomic_DNA"/>
</dbReference>
<feature type="compositionally biased region" description="Acidic residues" evidence="13">
    <location>
        <begin position="1395"/>
        <end position="1411"/>
    </location>
</feature>
<keyword evidence="8" id="KW-0460">Magnesium</keyword>
<evidence type="ECO:0000256" key="1">
    <source>
        <dbReference type="ARBA" id="ARBA00004123"/>
    </source>
</evidence>
<dbReference type="GO" id="GO:0003899">
    <property type="term" value="F:DNA-directed RNA polymerase activity"/>
    <property type="evidence" value="ECO:0007669"/>
    <property type="project" value="UniProtKB-EC"/>
</dbReference>
<keyword evidence="7" id="KW-0862">Zinc</keyword>
<feature type="compositionally biased region" description="Acidic residues" evidence="13">
    <location>
        <begin position="295"/>
        <end position="317"/>
    </location>
</feature>
<keyword evidence="5 12" id="KW-0548">Nucleotidyltransferase</keyword>
<evidence type="ECO:0000256" key="5">
    <source>
        <dbReference type="ARBA" id="ARBA00022695"/>
    </source>
</evidence>
<dbReference type="Pfam" id="PF05000">
    <property type="entry name" value="RNA_pol_Rpb1_4"/>
    <property type="match status" value="1"/>
</dbReference>
<dbReference type="Pfam" id="PF00623">
    <property type="entry name" value="RNA_pol_Rpb1_2"/>
    <property type="match status" value="1"/>
</dbReference>
<comment type="catalytic activity">
    <reaction evidence="11 12">
        <text>RNA(n) + a ribonucleoside 5'-triphosphate = RNA(n+1) + diphosphate</text>
        <dbReference type="Rhea" id="RHEA:21248"/>
        <dbReference type="Rhea" id="RHEA-COMP:14527"/>
        <dbReference type="Rhea" id="RHEA-COMP:17342"/>
        <dbReference type="ChEBI" id="CHEBI:33019"/>
        <dbReference type="ChEBI" id="CHEBI:61557"/>
        <dbReference type="ChEBI" id="CHEBI:140395"/>
        <dbReference type="EC" id="2.7.7.6"/>
    </reaction>
</comment>
<dbReference type="Gene3D" id="3.30.70.2850">
    <property type="match status" value="1"/>
</dbReference>
<evidence type="ECO:0000256" key="10">
    <source>
        <dbReference type="ARBA" id="ARBA00023242"/>
    </source>
</evidence>
<dbReference type="Pfam" id="PF04998">
    <property type="entry name" value="RNA_pol_Rpb1_5"/>
    <property type="match status" value="1"/>
</dbReference>
<organism evidence="15 16">
    <name type="scientific">Conidiobolus coronatus (strain ATCC 28846 / CBS 209.66 / NRRL 28638)</name>
    <name type="common">Delacroixia coronata</name>
    <dbReference type="NCBI Taxonomy" id="796925"/>
    <lineage>
        <taxon>Eukaryota</taxon>
        <taxon>Fungi</taxon>
        <taxon>Fungi incertae sedis</taxon>
        <taxon>Zoopagomycota</taxon>
        <taxon>Entomophthoromycotina</taxon>
        <taxon>Entomophthoromycetes</taxon>
        <taxon>Entomophthorales</taxon>
        <taxon>Ancylistaceae</taxon>
        <taxon>Conidiobolus</taxon>
    </lineage>
</organism>
<dbReference type="Gene3D" id="2.40.40.20">
    <property type="match status" value="1"/>
</dbReference>
<evidence type="ECO:0000313" key="16">
    <source>
        <dbReference type="Proteomes" id="UP000070444"/>
    </source>
</evidence>
<feature type="compositionally biased region" description="Basic and acidic residues" evidence="13">
    <location>
        <begin position="1412"/>
        <end position="1422"/>
    </location>
</feature>
<dbReference type="PANTHER" id="PTHR19376">
    <property type="entry name" value="DNA-DIRECTED RNA POLYMERASE"/>
    <property type="match status" value="1"/>
</dbReference>
<dbReference type="GO" id="GO:0046872">
    <property type="term" value="F:metal ion binding"/>
    <property type="evidence" value="ECO:0007669"/>
    <property type="project" value="UniProtKB-KW"/>
</dbReference>
<evidence type="ECO:0000256" key="8">
    <source>
        <dbReference type="ARBA" id="ARBA00022842"/>
    </source>
</evidence>
<feature type="compositionally biased region" description="Acidic residues" evidence="13">
    <location>
        <begin position="1454"/>
        <end position="1463"/>
    </location>
</feature>
<dbReference type="InterPro" id="IPR047107">
    <property type="entry name" value="DNA-dir_RNA_pol1_lsu_C"/>
</dbReference>
<feature type="domain" description="RNA polymerase N-terminal" evidence="14">
    <location>
        <begin position="371"/>
        <end position="700"/>
    </location>
</feature>
<dbReference type="CDD" id="cd02735">
    <property type="entry name" value="RNAP_I_Rpa1_C"/>
    <property type="match status" value="1"/>
</dbReference>
<dbReference type="FunFam" id="1.10.274.100:FF:000006">
    <property type="entry name" value="DNA-directed RNA polymerase subunit"/>
    <property type="match status" value="1"/>
</dbReference>
<evidence type="ECO:0000256" key="4">
    <source>
        <dbReference type="ARBA" id="ARBA00022679"/>
    </source>
</evidence>
<dbReference type="Gene3D" id="1.10.274.100">
    <property type="entry name" value="RNA polymerase Rpb1, domain 3"/>
    <property type="match status" value="1"/>
</dbReference>
<evidence type="ECO:0000256" key="6">
    <source>
        <dbReference type="ARBA" id="ARBA00022723"/>
    </source>
</evidence>
<dbReference type="GO" id="GO:0003677">
    <property type="term" value="F:DNA binding"/>
    <property type="evidence" value="ECO:0007669"/>
    <property type="project" value="InterPro"/>
</dbReference>
<dbReference type="PANTHER" id="PTHR19376:SF11">
    <property type="entry name" value="DNA-DIRECTED RNA POLYMERASE I SUBUNIT RPA1"/>
    <property type="match status" value="1"/>
</dbReference>
<dbReference type="SUPFAM" id="SSF64484">
    <property type="entry name" value="beta and beta-prime subunits of DNA dependent RNA-polymerase"/>
    <property type="match status" value="1"/>
</dbReference>
<dbReference type="Gene3D" id="3.30.1490.180">
    <property type="entry name" value="RNA polymerase ii"/>
    <property type="match status" value="1"/>
</dbReference>
<proteinExistence type="inferred from homology"/>
<dbReference type="OrthoDB" id="270392at2759"/>
<sequence>MNISVPVTSQVYSVGFNVYNSDEVRKISVKQITNSQSLDITGAPTPNGLYDLALGPFDKGYLCGTCHLDSISCPGHFGHIELPFLVINPLFFDEAYLLLRSTCAYCFNFRFDRKQQALYTAAFKLLDAGLVSEAKEILYFQVEDSDEAMEEEENTTKSKKTKLQKEYQTRVFVSALKERVEEIFRTSPPSSYHKTTLTYNERRLLIRSVLKASLSKATCHRCNGSAPKFRSHQYSKIFMLPLPTKAQNSMAGKGIYMPNILKVKSKNSDSKTTVTAEEFLDSVDPKQLQQQLPGSDDEVSDPELSDSTDSSADAEDSDGSKPTKGSSGSHTTFITPLHIFKYIEQLFEHESELISMMYNGVNNESKIADPKMFFMETVPVIPSRFRPPGFANNMPLENPQTAALSKVITLSQQIQMNSVNEEKTKSKNYLDSVISQWIDLQLQVNMFVDSSRGNSMSNESSGIKQLIEKKEGLFRMNMMGKRVNYSARSVISPDVNIETSEIGLPPVFALKLTYPEPVTHFNVEELRQAVIRGPYEWPGATHVQQENGAVTSLLKLSTESRIALANQLLTPQESSSTSSKAGGTFQSRTSGVNKKVFRHVKNGDVLLVNRQPTLHKPSIMAHRARILPGEKTIRMHYANCNTYNADFDGDEINLHLPQNEIARAEAMLIANTDSQYLVPTNGGPLRGLIQDHIVTAVHMCSKDTFFTRELYHQILYGSLRPEEDDFPGTHILTLPPAIMKPKKLWTGKQVISTIIKNLTQGYHPPNLKSKTKISPAYWGRTAPEESHVIVMDGELLTGVLDKSQIGASAYGLVHSIYELYTPKMAGTLLSILSRLLTKYVQFRGFTCRMDDLRLTLEGDQWRRELLTKATSAGQEATVDYVGLTGREKTADFQSDFLKRMEEVYRNDDKLKGLDGAMKGKMNGITSSVINKCIPRGLYREFPDNHMQMMTVSGAKGSNVNVSQISCLLGQQELEGRRVPIMVSGKSLPSFQPFETSARAGGFIAGRFLTGIKPQEYFFHCMAGREGLIDTAVKTARSGYLQRCLIKHLEGLKVHYDYTVRDSDGSILQFIYGEDGLDVTKQKHLDQFEFCAENYSTLIHKHHPGDAAAVLDQDQAISYNKKALKKPNKYDTALSIYSPARFFGSVSEKFAREVEDFSEEDPKNLFEAKSKDKPVFHDNQKHVARPELNKRKFKALMNLKYLHSLAAPGETVGLLAAQGVGEPSTQMTLNTFHFAGFGAKNVTLGIPRLREIVMTASADIATPSMTLLVKPEVSQAKIDKFCRQTTRLTLAEVMDDIEVTEKLVLTDGSAFKEYRVRLNFFPESEYHSEYRIKSRHIQKSIERHFIKRLEHSINADIRKLVNQEFGSARTKKDSTADDDDESPAQSKSSSKARLVDEDEDENDVLSDQEDDATGDKITAKRTEMASYSDEEDEDEGSDEEEEESDNQPTNTNSMEVDDDSDDEKEDKNRLSLKEIIIETSQFLKDYKFDSKKGAYCELVLRLNANTKKVLMINLVEKTLKQTVIHEVKKIQRCFFTPNEAENDTNRYLATDGVNFHAIWKSGDILDLNQIHSNDIAAILRTYGVEAARAAIKKEVASVFAVYGIGVDGRHLSLISDYMTFEGGYKPFNRMGIYSNTSPFQQMSFETTAKFLTNSTLIRDEDDGSSPSARIVLGKVVNGGTGSFEVLHPLTTA</sequence>
<dbReference type="Gene3D" id="1.10.132.30">
    <property type="match status" value="1"/>
</dbReference>
<evidence type="ECO:0000256" key="9">
    <source>
        <dbReference type="ARBA" id="ARBA00023163"/>
    </source>
</evidence>
<evidence type="ECO:0000256" key="11">
    <source>
        <dbReference type="ARBA" id="ARBA00048552"/>
    </source>
</evidence>
<evidence type="ECO:0000256" key="7">
    <source>
        <dbReference type="ARBA" id="ARBA00022833"/>
    </source>
</evidence>
<dbReference type="InterPro" id="IPR007066">
    <property type="entry name" value="RNA_pol_Rpb1_3"/>
</dbReference>
<dbReference type="FunFam" id="3.30.1490.180:FF:000003">
    <property type="entry name" value="DNA-directed RNA polymerase subunit"/>
    <property type="match status" value="1"/>
</dbReference>
<comment type="subcellular location">
    <subcellularLocation>
        <location evidence="1">Nucleus</location>
    </subcellularLocation>
</comment>
<keyword evidence="16" id="KW-1185">Reference proteome</keyword>
<dbReference type="InterPro" id="IPR006592">
    <property type="entry name" value="RNA_pol_N"/>
</dbReference>
<keyword evidence="4 12" id="KW-0808">Transferase</keyword>
<keyword evidence="6" id="KW-0479">Metal-binding</keyword>
<feature type="region of interest" description="Disordered" evidence="13">
    <location>
        <begin position="1366"/>
        <end position="1466"/>
    </location>
</feature>
<dbReference type="GO" id="GO:0005736">
    <property type="term" value="C:RNA polymerase I complex"/>
    <property type="evidence" value="ECO:0007669"/>
    <property type="project" value="TreeGrafter"/>
</dbReference>
<dbReference type="InterPro" id="IPR000722">
    <property type="entry name" value="RNA_pol_asu"/>
</dbReference>
<dbReference type="InterPro" id="IPR042102">
    <property type="entry name" value="RNA_pol_Rpb1_3_sf"/>
</dbReference>
<dbReference type="InterPro" id="IPR015699">
    <property type="entry name" value="DNA-dir_RNA_pol1_lsu_N"/>
</dbReference>
<dbReference type="OMA" id="NREDYQQ"/>
<comment type="function">
    <text evidence="12">DNA-dependent RNA polymerase catalyzes the transcription of DNA into RNA using the four ribonucleoside triphosphates as substrates.</text>
</comment>
<evidence type="ECO:0000313" key="15">
    <source>
        <dbReference type="EMBL" id="KXN70469.1"/>
    </source>
</evidence>
<dbReference type="InterPro" id="IPR007080">
    <property type="entry name" value="RNA_pol_Rpb1_1"/>
</dbReference>
<dbReference type="SMART" id="SM00663">
    <property type="entry name" value="RPOLA_N"/>
    <property type="match status" value="1"/>
</dbReference>
<dbReference type="CDD" id="cd01435">
    <property type="entry name" value="RNAP_I_RPA1_N"/>
    <property type="match status" value="1"/>
</dbReference>
<evidence type="ECO:0000256" key="12">
    <source>
        <dbReference type="RuleBase" id="RU004279"/>
    </source>
</evidence>
<dbReference type="Pfam" id="PF04983">
    <property type="entry name" value="RNA_pol_Rpb1_3"/>
    <property type="match status" value="1"/>
</dbReference>
<keyword evidence="9 12" id="KW-0804">Transcription</keyword>
<evidence type="ECO:0000256" key="2">
    <source>
        <dbReference type="ARBA" id="ARBA00006460"/>
    </source>
</evidence>
<evidence type="ECO:0000256" key="13">
    <source>
        <dbReference type="SAM" id="MobiDB-lite"/>
    </source>
</evidence>
<dbReference type="EC" id="2.7.7.6" evidence="12"/>
<dbReference type="Pfam" id="PF04997">
    <property type="entry name" value="RNA_pol_Rpb1_1"/>
    <property type="match status" value="1"/>
</dbReference>
<dbReference type="InterPro" id="IPR038120">
    <property type="entry name" value="Rpb1_funnel_sf"/>
</dbReference>
<dbReference type="Gene3D" id="4.10.860.120">
    <property type="entry name" value="RNA polymerase II, clamp domain"/>
    <property type="match status" value="1"/>
</dbReference>
<dbReference type="InterPro" id="IPR044893">
    <property type="entry name" value="RNA_pol_Rpb1_clamp_domain"/>
</dbReference>
<feature type="region of interest" description="Disordered" evidence="13">
    <location>
        <begin position="277"/>
        <end position="329"/>
    </location>
</feature>
<protein>
    <recommendedName>
        <fullName evidence="12">DNA-directed RNA polymerase subunit</fullName>
        <ecNumber evidence="12">2.7.7.6</ecNumber>
    </recommendedName>
</protein>
<reference evidence="15 16" key="1">
    <citation type="journal article" date="2015" name="Genome Biol. Evol.">
        <title>Phylogenomic analyses indicate that early fungi evolved digesting cell walls of algal ancestors of land plants.</title>
        <authorList>
            <person name="Chang Y."/>
            <person name="Wang S."/>
            <person name="Sekimoto S."/>
            <person name="Aerts A.L."/>
            <person name="Choi C."/>
            <person name="Clum A."/>
            <person name="LaButti K.M."/>
            <person name="Lindquist E.A."/>
            <person name="Yee Ngan C."/>
            <person name="Ohm R.A."/>
            <person name="Salamov A.A."/>
            <person name="Grigoriev I.V."/>
            <person name="Spatafora J.W."/>
            <person name="Berbee M.L."/>
        </authorList>
    </citation>
    <scope>NUCLEOTIDE SEQUENCE [LARGE SCALE GENOMIC DNA]</scope>
    <source>
        <strain evidence="15 16">NRRL 28638</strain>
    </source>
</reference>